<reference evidence="2 3" key="1">
    <citation type="submission" date="2020-02" db="EMBL/GenBank/DDBJ databases">
        <title>Genomic and physiological characterization of two novel Nitrospinaceae genera.</title>
        <authorList>
            <person name="Mueller A.J."/>
            <person name="Jung M.-Y."/>
            <person name="Strachan C.R."/>
            <person name="Herbold C.W."/>
            <person name="Kirkegaard R.H."/>
            <person name="Daims H."/>
        </authorList>
    </citation>
    <scope>NUCLEOTIDE SEQUENCE [LARGE SCALE GENOMIC DNA]</scope>
    <source>
        <strain evidence="2">EB</strain>
    </source>
</reference>
<dbReference type="CDD" id="cd05483">
    <property type="entry name" value="retropepsin_like_bacteria"/>
    <property type="match status" value="1"/>
</dbReference>
<dbReference type="EC" id="3.4.23.-" evidence="2"/>
<dbReference type="KEGG" id="nli:G3M70_09510"/>
<dbReference type="SUPFAM" id="SSF50630">
    <property type="entry name" value="Acid proteases"/>
    <property type="match status" value="1"/>
</dbReference>
<dbReference type="InterPro" id="IPR025392">
    <property type="entry name" value="DUF4124"/>
</dbReference>
<protein>
    <submittedName>
        <fullName evidence="2">TIGR02281 family clan AA aspartic protease</fullName>
        <ecNumber evidence="2">3.4.23.-</ecNumber>
    </submittedName>
</protein>
<dbReference type="GO" id="GO:0004190">
    <property type="term" value="F:aspartic-type endopeptidase activity"/>
    <property type="evidence" value="ECO:0007669"/>
    <property type="project" value="InterPro"/>
</dbReference>
<dbReference type="AlphaFoldDB" id="A0A7T0BZG8"/>
<dbReference type="InterPro" id="IPR034122">
    <property type="entry name" value="Retropepsin-like_bacterial"/>
</dbReference>
<proteinExistence type="predicted"/>
<accession>A0A7T0BZG8</accession>
<sequence length="271" mass="30208">MYKWKDDKGKTHYTDSVSKIPAKYRKGNQRKFKTMRSAPTNFSGGGGMSSRGGSGFSIAIPKTGAEVPLIPMGNGNHAVQVTINGSTNLRLMLDTGASMMVLHPSVAPQLGIRNLDKQPKIVVNTAGGKEMNAIGVLNSVKVGQAMVPDVETTFNSHMDPAGGLLGMTFLNDFRFEIDRQQNLLILKPLREGAGGSYGDRPLTWWTEKYKHYFSGLNRASYFKSQTKIRKERVEQQRMATYYQDLIDRLDRRANQANLPSQFRDPFGNRSQ</sequence>
<dbReference type="NCBIfam" id="TIGR02281">
    <property type="entry name" value="clan_AA_DTGA"/>
    <property type="match status" value="1"/>
</dbReference>
<dbReference type="Gene3D" id="2.40.70.10">
    <property type="entry name" value="Acid Proteases"/>
    <property type="match status" value="1"/>
</dbReference>
<dbReference type="Pfam" id="PF13511">
    <property type="entry name" value="DUF4124"/>
    <property type="match status" value="1"/>
</dbReference>
<evidence type="ECO:0000313" key="3">
    <source>
        <dbReference type="Proteomes" id="UP000594688"/>
    </source>
</evidence>
<evidence type="ECO:0000259" key="1">
    <source>
        <dbReference type="Pfam" id="PF13511"/>
    </source>
</evidence>
<dbReference type="PROSITE" id="PS00141">
    <property type="entry name" value="ASP_PROTEASE"/>
    <property type="match status" value="1"/>
</dbReference>
<evidence type="ECO:0000313" key="2">
    <source>
        <dbReference type="EMBL" id="QPJ63776.1"/>
    </source>
</evidence>
<dbReference type="InterPro" id="IPR011969">
    <property type="entry name" value="Clan_AA_Asp_peptidase_C"/>
</dbReference>
<dbReference type="EMBL" id="CP048685">
    <property type="protein sequence ID" value="QPJ63776.1"/>
    <property type="molecule type" value="Genomic_DNA"/>
</dbReference>
<dbReference type="Pfam" id="PF13975">
    <property type="entry name" value="gag-asp_proteas"/>
    <property type="match status" value="1"/>
</dbReference>
<gene>
    <name evidence="2" type="ORF">G3M70_09510</name>
</gene>
<dbReference type="InterPro" id="IPR021109">
    <property type="entry name" value="Peptidase_aspartic_dom_sf"/>
</dbReference>
<dbReference type="Proteomes" id="UP000594688">
    <property type="component" value="Chromosome"/>
</dbReference>
<dbReference type="GO" id="GO:0006508">
    <property type="term" value="P:proteolysis"/>
    <property type="evidence" value="ECO:0007669"/>
    <property type="project" value="UniProtKB-KW"/>
</dbReference>
<keyword evidence="2" id="KW-0378">Hydrolase</keyword>
<name>A0A7T0BZG8_9BACT</name>
<feature type="domain" description="DUF4124" evidence="1">
    <location>
        <begin position="1"/>
        <end position="37"/>
    </location>
</feature>
<keyword evidence="2" id="KW-0645">Protease</keyword>
<organism evidence="2 3">
    <name type="scientific">Candidatus Nitronauta litoralis</name>
    <dbReference type="NCBI Taxonomy" id="2705533"/>
    <lineage>
        <taxon>Bacteria</taxon>
        <taxon>Pseudomonadati</taxon>
        <taxon>Nitrospinota/Tectimicrobiota group</taxon>
        <taxon>Nitrospinota</taxon>
        <taxon>Nitrospinia</taxon>
        <taxon>Nitrospinales</taxon>
        <taxon>Nitrospinaceae</taxon>
        <taxon>Candidatus Nitronauta</taxon>
    </lineage>
</organism>
<dbReference type="InterPro" id="IPR001969">
    <property type="entry name" value="Aspartic_peptidase_AS"/>
</dbReference>